<dbReference type="SUPFAM" id="SSF160219">
    <property type="entry name" value="AMPKBI-like"/>
    <property type="match status" value="1"/>
</dbReference>
<gene>
    <name evidence="4" type="ORF">ACJRO7_003603</name>
</gene>
<feature type="compositionally biased region" description="Acidic residues" evidence="2">
    <location>
        <begin position="11"/>
        <end position="21"/>
    </location>
</feature>
<dbReference type="SMART" id="SM01010">
    <property type="entry name" value="AMPKBI"/>
    <property type="match status" value="1"/>
</dbReference>
<dbReference type="Pfam" id="PF16561">
    <property type="entry name" value="AMPK1_CBM"/>
    <property type="match status" value="1"/>
</dbReference>
<evidence type="ECO:0000313" key="5">
    <source>
        <dbReference type="Proteomes" id="UP001634007"/>
    </source>
</evidence>
<sequence length="300" mass="32700">MGNANGREEGPHDDDDDDADADAAAAAAHAGSNGVRLPSENHAPAPPHAPPPEPAAGRAPAPPPPLAIPAHTPLPLVFAPQIPTPPFQRSDGLVAFTQSRQNESQGIADNPSEGGIPTVIAWQYGGNDVVVEGSWDNWGSRRRLQRSGKDYSILMVLPSGVYHYRFIVDGQWRYSPDLPHTTDEMGQVCNILNVDDYVPEILDSVAEFEVPSSPDSSYSQVLPAEEEFAKEPVVVPPHLRLTVLDTENSDETAPLKPQHVMLNHLFLEKGRTPQSVVALGLTHRFQSKYVTVVLYKQLRR</sequence>
<dbReference type="InterPro" id="IPR037256">
    <property type="entry name" value="ASC_dom_sf"/>
</dbReference>
<dbReference type="SUPFAM" id="SSF81296">
    <property type="entry name" value="E set domains"/>
    <property type="match status" value="1"/>
</dbReference>
<comment type="similarity">
    <text evidence="1">Belongs to the 5'-AMP-activated protein kinase beta subunit family.</text>
</comment>
<dbReference type="Gene3D" id="2.60.40.10">
    <property type="entry name" value="Immunoglobulins"/>
    <property type="match status" value="1"/>
</dbReference>
<dbReference type="InterPro" id="IPR043554">
    <property type="entry name" value="KINB"/>
</dbReference>
<keyword evidence="5" id="KW-1185">Reference proteome</keyword>
<protein>
    <recommendedName>
        <fullName evidence="3">Association with the SNF1 complex (ASC) domain-containing protein</fullName>
    </recommendedName>
</protein>
<organism evidence="4 5">
    <name type="scientific">Eucalyptus globulus</name>
    <name type="common">Tasmanian blue gum</name>
    <dbReference type="NCBI Taxonomy" id="34317"/>
    <lineage>
        <taxon>Eukaryota</taxon>
        <taxon>Viridiplantae</taxon>
        <taxon>Streptophyta</taxon>
        <taxon>Embryophyta</taxon>
        <taxon>Tracheophyta</taxon>
        <taxon>Spermatophyta</taxon>
        <taxon>Magnoliopsida</taxon>
        <taxon>eudicotyledons</taxon>
        <taxon>Gunneridae</taxon>
        <taxon>Pentapetalae</taxon>
        <taxon>rosids</taxon>
        <taxon>malvids</taxon>
        <taxon>Myrtales</taxon>
        <taxon>Myrtaceae</taxon>
        <taxon>Myrtoideae</taxon>
        <taxon>Eucalypteae</taxon>
        <taxon>Eucalyptus</taxon>
    </lineage>
</organism>
<feature type="compositionally biased region" description="Pro residues" evidence="2">
    <location>
        <begin position="44"/>
        <end position="67"/>
    </location>
</feature>
<dbReference type="EMBL" id="JBJKBG010000010">
    <property type="protein sequence ID" value="KAL3718498.1"/>
    <property type="molecule type" value="Genomic_DNA"/>
</dbReference>
<dbReference type="Pfam" id="PF04739">
    <property type="entry name" value="AMPKBI"/>
    <property type="match status" value="1"/>
</dbReference>
<dbReference type="InterPro" id="IPR014756">
    <property type="entry name" value="Ig_E-set"/>
</dbReference>
<evidence type="ECO:0000256" key="1">
    <source>
        <dbReference type="ARBA" id="ARBA00010926"/>
    </source>
</evidence>
<comment type="caution">
    <text evidence="4">The sequence shown here is derived from an EMBL/GenBank/DDBJ whole genome shotgun (WGS) entry which is preliminary data.</text>
</comment>
<dbReference type="PANTHER" id="PTHR46316:SF9">
    <property type="entry name" value="SNF1-RELATED PROTEIN KINASE REGULATORY SUBUNIT BETA-1"/>
    <property type="match status" value="1"/>
</dbReference>
<dbReference type="InterPro" id="IPR032640">
    <property type="entry name" value="AMPK1_CBM"/>
</dbReference>
<dbReference type="Gene3D" id="6.20.250.60">
    <property type="match status" value="1"/>
</dbReference>
<dbReference type="PANTHER" id="PTHR46316">
    <property type="entry name" value="SNF1-RELATED PROTEIN KINASE REGULATORY SUBUNIT BETA-1"/>
    <property type="match status" value="1"/>
</dbReference>
<evidence type="ECO:0000259" key="3">
    <source>
        <dbReference type="SMART" id="SM01010"/>
    </source>
</evidence>
<dbReference type="GO" id="GO:0009507">
    <property type="term" value="C:chloroplast"/>
    <property type="evidence" value="ECO:0007669"/>
    <property type="project" value="UniProtKB-ARBA"/>
</dbReference>
<dbReference type="CDD" id="cd02859">
    <property type="entry name" value="E_set_AMPKbeta_like_N"/>
    <property type="match status" value="1"/>
</dbReference>
<name>A0ABD3IWB2_EUCGL</name>
<dbReference type="Proteomes" id="UP001634007">
    <property type="component" value="Unassembled WGS sequence"/>
</dbReference>
<dbReference type="AlphaFoldDB" id="A0ABD3IWB2"/>
<feature type="region of interest" description="Disordered" evidence="2">
    <location>
        <begin position="1"/>
        <end position="68"/>
    </location>
</feature>
<feature type="domain" description="Association with the SNF1 complex (ASC)" evidence="3">
    <location>
        <begin position="211"/>
        <end position="298"/>
    </location>
</feature>
<reference evidence="4 5" key="1">
    <citation type="submission" date="2024-11" db="EMBL/GenBank/DDBJ databases">
        <title>Chromosome-level genome assembly of Eucalyptus globulus Labill. provides insights into its genome evolution.</title>
        <authorList>
            <person name="Li X."/>
        </authorList>
    </citation>
    <scope>NUCLEOTIDE SEQUENCE [LARGE SCALE GENOMIC DNA]</scope>
    <source>
        <strain evidence="4">CL2024</strain>
        <tissue evidence="4">Fresh tender leaves</tissue>
    </source>
</reference>
<accession>A0ABD3IWB2</accession>
<proteinExistence type="inferred from homology"/>
<feature type="compositionally biased region" description="Basic and acidic residues" evidence="2">
    <location>
        <begin position="1"/>
        <end position="10"/>
    </location>
</feature>
<dbReference type="InterPro" id="IPR006828">
    <property type="entry name" value="ASC_dom"/>
</dbReference>
<evidence type="ECO:0000256" key="2">
    <source>
        <dbReference type="SAM" id="MobiDB-lite"/>
    </source>
</evidence>
<evidence type="ECO:0000313" key="4">
    <source>
        <dbReference type="EMBL" id="KAL3718498.1"/>
    </source>
</evidence>
<dbReference type="InterPro" id="IPR013783">
    <property type="entry name" value="Ig-like_fold"/>
</dbReference>